<comment type="caution">
    <text evidence="2">The sequence shown here is derived from an EMBL/GenBank/DDBJ whole genome shotgun (WGS) entry which is preliminary data.</text>
</comment>
<dbReference type="Proteomes" id="UP000051950">
    <property type="component" value="Unassembled WGS sequence"/>
</dbReference>
<dbReference type="RefSeq" id="WP_057930885.1">
    <property type="nucleotide sequence ID" value="NZ_LMZQ01000002.1"/>
</dbReference>
<evidence type="ECO:0000313" key="3">
    <source>
        <dbReference type="Proteomes" id="UP000051950"/>
    </source>
</evidence>
<feature type="transmembrane region" description="Helical" evidence="1">
    <location>
        <begin position="6"/>
        <end position="25"/>
    </location>
</feature>
<keyword evidence="3" id="KW-1185">Reference proteome</keyword>
<keyword evidence="1" id="KW-0812">Transmembrane</keyword>
<dbReference type="EMBL" id="LMZQ01000002">
    <property type="protein sequence ID" value="KRT17490.1"/>
    <property type="molecule type" value="Genomic_DNA"/>
</dbReference>
<reference evidence="2 3" key="1">
    <citation type="submission" date="2015-11" db="EMBL/GenBank/DDBJ databases">
        <title>Sequence of Pedobacter ginsenosidimutans.</title>
        <authorList>
            <person name="Carson E."/>
            <person name="Keyser V."/>
            <person name="Newman J."/>
            <person name="Miller J."/>
        </authorList>
    </citation>
    <scope>NUCLEOTIDE SEQUENCE [LARGE SCALE GENOMIC DNA]</scope>
    <source>
        <strain evidence="2 3">KACC 14530</strain>
    </source>
</reference>
<evidence type="ECO:0000256" key="1">
    <source>
        <dbReference type="SAM" id="Phobius"/>
    </source>
</evidence>
<proteinExistence type="predicted"/>
<evidence type="ECO:0000313" key="2">
    <source>
        <dbReference type="EMBL" id="KRT17490.1"/>
    </source>
</evidence>
<protein>
    <submittedName>
        <fullName evidence="2">Uncharacterized protein</fullName>
    </submittedName>
</protein>
<name>A0A0T5VUH0_9SPHI</name>
<keyword evidence="1" id="KW-0472">Membrane</keyword>
<organism evidence="2 3">
    <name type="scientific">Pedobacter ginsenosidimutans</name>
    <dbReference type="NCBI Taxonomy" id="687842"/>
    <lineage>
        <taxon>Bacteria</taxon>
        <taxon>Pseudomonadati</taxon>
        <taxon>Bacteroidota</taxon>
        <taxon>Sphingobacteriia</taxon>
        <taxon>Sphingobacteriales</taxon>
        <taxon>Sphingobacteriaceae</taxon>
        <taxon>Pedobacter</taxon>
    </lineage>
</organism>
<sequence>MESTSAYIISIITALIFLLLSAIIANAIKFEGGSNPKDPQARKTWFWILAILNPAVCFLLGYYAFKPEANIMVLNNYVTALSIGTAIGFILYIIIGFVMSKIFSTGKIGHWF</sequence>
<dbReference type="AlphaFoldDB" id="A0A0T5VUH0"/>
<feature type="transmembrane region" description="Helical" evidence="1">
    <location>
        <begin position="77"/>
        <end position="98"/>
    </location>
</feature>
<accession>A0A0T5VUH0</accession>
<gene>
    <name evidence="2" type="ORF">ASU31_02800</name>
</gene>
<dbReference type="STRING" id="687842.ASU31_02800"/>
<feature type="transmembrane region" description="Helical" evidence="1">
    <location>
        <begin position="45"/>
        <end position="65"/>
    </location>
</feature>
<keyword evidence="1" id="KW-1133">Transmembrane helix</keyword>
<dbReference type="OrthoDB" id="674805at2"/>